<proteinExistence type="predicted"/>
<evidence type="ECO:0000313" key="4">
    <source>
        <dbReference type="Proteomes" id="UP000295390"/>
    </source>
</evidence>
<organism evidence="3 4">
    <name type="scientific">Tenacibaculum caenipelagi</name>
    <dbReference type="NCBI Taxonomy" id="1325435"/>
    <lineage>
        <taxon>Bacteria</taxon>
        <taxon>Pseudomonadati</taxon>
        <taxon>Bacteroidota</taxon>
        <taxon>Flavobacteriia</taxon>
        <taxon>Flavobacteriales</taxon>
        <taxon>Flavobacteriaceae</taxon>
        <taxon>Tenacibaculum</taxon>
    </lineage>
</organism>
<name>A0A4R6TCI1_9FLAO</name>
<keyword evidence="1" id="KW-0812">Transmembrane</keyword>
<keyword evidence="1" id="KW-0472">Membrane</keyword>
<dbReference type="InterPro" id="IPR013766">
    <property type="entry name" value="Thioredoxin_domain"/>
</dbReference>
<dbReference type="GO" id="GO:0016491">
    <property type="term" value="F:oxidoreductase activity"/>
    <property type="evidence" value="ECO:0007669"/>
    <property type="project" value="InterPro"/>
</dbReference>
<dbReference type="Pfam" id="PF00578">
    <property type="entry name" value="AhpC-TSA"/>
    <property type="match status" value="1"/>
</dbReference>
<dbReference type="PANTHER" id="PTHR42852:SF17">
    <property type="entry name" value="THIOREDOXIN-LIKE PROTEIN HI_1115"/>
    <property type="match status" value="1"/>
</dbReference>
<dbReference type="RefSeq" id="WP_133535501.1">
    <property type="nucleotide sequence ID" value="NZ_SNYH01000003.1"/>
</dbReference>
<evidence type="ECO:0000259" key="2">
    <source>
        <dbReference type="PROSITE" id="PS51352"/>
    </source>
</evidence>
<feature type="domain" description="Thioredoxin" evidence="2">
    <location>
        <begin position="36"/>
        <end position="175"/>
    </location>
</feature>
<dbReference type="PANTHER" id="PTHR42852">
    <property type="entry name" value="THIOL:DISULFIDE INTERCHANGE PROTEIN DSBE"/>
    <property type="match status" value="1"/>
</dbReference>
<dbReference type="InterPro" id="IPR000866">
    <property type="entry name" value="AhpC/TSA"/>
</dbReference>
<dbReference type="Gene3D" id="3.40.30.10">
    <property type="entry name" value="Glutaredoxin"/>
    <property type="match status" value="1"/>
</dbReference>
<dbReference type="InterPro" id="IPR036249">
    <property type="entry name" value="Thioredoxin-like_sf"/>
</dbReference>
<dbReference type="SUPFAM" id="SSF52833">
    <property type="entry name" value="Thioredoxin-like"/>
    <property type="match status" value="1"/>
</dbReference>
<dbReference type="EMBL" id="SNYH01000003">
    <property type="protein sequence ID" value="TDQ27505.1"/>
    <property type="molecule type" value="Genomic_DNA"/>
</dbReference>
<reference evidence="3 4" key="1">
    <citation type="submission" date="2019-03" db="EMBL/GenBank/DDBJ databases">
        <title>Genomic Encyclopedia of Type Strains, Phase III (KMG-III): the genomes of soil and plant-associated and newly described type strains.</title>
        <authorList>
            <person name="Whitman W."/>
        </authorList>
    </citation>
    <scope>NUCLEOTIDE SEQUENCE [LARGE SCALE GENOMIC DNA]</scope>
    <source>
        <strain evidence="3 4">CECT 8283</strain>
    </source>
</reference>
<keyword evidence="4" id="KW-1185">Reference proteome</keyword>
<dbReference type="Proteomes" id="UP000295390">
    <property type="component" value="Unassembled WGS sequence"/>
</dbReference>
<feature type="transmembrane region" description="Helical" evidence="1">
    <location>
        <begin position="6"/>
        <end position="26"/>
    </location>
</feature>
<accession>A0A4R6TCI1</accession>
<dbReference type="InterPro" id="IPR050553">
    <property type="entry name" value="Thioredoxin_ResA/DsbE_sf"/>
</dbReference>
<dbReference type="PROSITE" id="PS51352">
    <property type="entry name" value="THIOREDOXIN_2"/>
    <property type="match status" value="1"/>
</dbReference>
<dbReference type="GO" id="GO:0016209">
    <property type="term" value="F:antioxidant activity"/>
    <property type="evidence" value="ECO:0007669"/>
    <property type="project" value="InterPro"/>
</dbReference>
<keyword evidence="1" id="KW-1133">Transmembrane helix</keyword>
<protein>
    <submittedName>
        <fullName evidence="3">AhpC/TSA family protein</fullName>
    </submittedName>
</protein>
<dbReference type="AlphaFoldDB" id="A0A4R6TCI1"/>
<evidence type="ECO:0000256" key="1">
    <source>
        <dbReference type="SAM" id="Phobius"/>
    </source>
</evidence>
<evidence type="ECO:0000313" key="3">
    <source>
        <dbReference type="EMBL" id="TDQ27505.1"/>
    </source>
</evidence>
<comment type="caution">
    <text evidence="3">The sequence shown here is derived from an EMBL/GenBank/DDBJ whole genome shotgun (WGS) entry which is preliminary data.</text>
</comment>
<dbReference type="OrthoDB" id="662072at2"/>
<gene>
    <name evidence="3" type="ORF">DFQ07_1356</name>
</gene>
<sequence>MDKKKVLFIVIFGIVSILFYFSYSVITKSKEKDEIAKQIQTIPKFKLQTLDNNSFTNSKIKPSLPTIFIYFNSDCDFCHHEAKNISQNLNKFKDVQFIFVSSERIKVIKQFSEKYNLNNKSNITFLYDSDYLFSRQFNANSIPYILIYNKNKELIKKQNGQLNAKGILKVLNQND</sequence>